<protein>
    <submittedName>
        <fullName evidence="1">Uncharacterized protein</fullName>
    </submittedName>
</protein>
<proteinExistence type="predicted"/>
<name>F2R344_STRVP</name>
<dbReference type="EMBL" id="FR845719">
    <property type="protein sequence ID" value="CCA53290.1"/>
    <property type="molecule type" value="Genomic_DNA"/>
</dbReference>
<dbReference type="Proteomes" id="UP000006854">
    <property type="component" value="Chromosome"/>
</dbReference>
<evidence type="ECO:0000313" key="2">
    <source>
        <dbReference type="Proteomes" id="UP000006854"/>
    </source>
</evidence>
<dbReference type="HOGENOM" id="CLU_2653092_0_0_11"/>
<reference evidence="1" key="2">
    <citation type="submission" date="2011-03" db="EMBL/GenBank/DDBJ databases">
        <authorList>
            <person name="Bibb M."/>
        </authorList>
    </citation>
    <scope>NUCLEOTIDE SEQUENCE</scope>
    <source>
        <strain evidence="1">ATCC 10712</strain>
    </source>
</reference>
<sequence length="76" mass="8216">MVISSPRADDPVPPTNVQVPVLHNPLERTCDLGLIEGVELHACAASLPVETVQKVPGDVLTPYGTIRRLDTFQVPM</sequence>
<keyword evidence="2" id="KW-1185">Reference proteome</keyword>
<evidence type="ECO:0000313" key="1">
    <source>
        <dbReference type="EMBL" id="CCA53290.1"/>
    </source>
</evidence>
<dbReference type="AlphaFoldDB" id="F2R344"/>
<reference evidence="1" key="1">
    <citation type="journal article" date="2011" name="BMC Genomics">
        <title>Genome-wide analysis of the role of GlnR in Streptomyces venezuelae provides new insights into global nitrogen regulation in actinomycetes.</title>
        <authorList>
            <person name="Pullan S.T."/>
            <person name="Bibb M.J."/>
            <person name="Merrick M."/>
        </authorList>
    </citation>
    <scope>NUCLEOTIDE SEQUENCE [LARGE SCALE GENOMIC DNA]</scope>
</reference>
<accession>F2R344</accession>
<gene>
    <name evidence="1" type="ordered locus">SVEN_0002</name>
</gene>
<dbReference type="KEGG" id="sve:SVEN_0002"/>
<organism evidence="1 2">
    <name type="scientific">Streptomyces venezuelae (strain ATCC 10712 / CBS 650.69 / DSM 40230 / JCM 4526 / NBRC 13096 / PD 04745)</name>
    <dbReference type="NCBI Taxonomy" id="953739"/>
    <lineage>
        <taxon>Bacteria</taxon>
        <taxon>Bacillati</taxon>
        <taxon>Actinomycetota</taxon>
        <taxon>Actinomycetes</taxon>
        <taxon>Kitasatosporales</taxon>
        <taxon>Streptomycetaceae</taxon>
        <taxon>Streptomyces</taxon>
    </lineage>
</organism>